<name>A0A642C5P0_BACOV</name>
<comment type="caution">
    <text evidence="1">The sequence shown here is derived from an EMBL/GenBank/DDBJ whole genome shotgun (WGS) entry which is preliminary data.</text>
</comment>
<accession>A0A642C5P0</accession>
<protein>
    <submittedName>
        <fullName evidence="1">Uncharacterized protein</fullName>
    </submittedName>
</protein>
<gene>
    <name evidence="1" type="ORF">F3B52_26955</name>
</gene>
<organism evidence="1">
    <name type="scientific">Bacteroides ovatus</name>
    <dbReference type="NCBI Taxonomy" id="28116"/>
    <lineage>
        <taxon>Bacteria</taxon>
        <taxon>Pseudomonadati</taxon>
        <taxon>Bacteroidota</taxon>
        <taxon>Bacteroidia</taxon>
        <taxon>Bacteroidales</taxon>
        <taxon>Bacteroidaceae</taxon>
        <taxon>Bacteroides</taxon>
    </lineage>
</organism>
<reference evidence="1" key="1">
    <citation type="journal article" date="2019" name="Nat. Med.">
        <title>A library of human gut bacterial isolates paired with longitudinal multiomics data enables mechanistic microbiome research.</title>
        <authorList>
            <person name="Poyet M."/>
            <person name="Groussin M."/>
            <person name="Gibbons S.M."/>
            <person name="Avila-Pacheco J."/>
            <person name="Jiang X."/>
            <person name="Kearney S.M."/>
            <person name="Perrotta A.R."/>
            <person name="Berdy B."/>
            <person name="Zhao S."/>
            <person name="Lieberman T.D."/>
            <person name="Swanson P.K."/>
            <person name="Smith M."/>
            <person name="Roesemann S."/>
            <person name="Alexander J.E."/>
            <person name="Rich S.A."/>
            <person name="Livny J."/>
            <person name="Vlamakis H."/>
            <person name="Clish C."/>
            <person name="Bullock K."/>
            <person name="Deik A."/>
            <person name="Scott J."/>
            <person name="Pierce K.A."/>
            <person name="Xavier R.J."/>
            <person name="Alm E.J."/>
        </authorList>
    </citation>
    <scope>NUCLEOTIDE SEQUENCE</scope>
    <source>
        <strain evidence="1">BIOML-A16</strain>
    </source>
</reference>
<feature type="non-terminal residue" evidence="1">
    <location>
        <position position="1"/>
    </location>
</feature>
<dbReference type="EMBL" id="VWFQ01000109">
    <property type="protein sequence ID" value="KAA4632134.1"/>
    <property type="molecule type" value="Genomic_DNA"/>
</dbReference>
<sequence length="251" mass="28086">SITLKDLKFVTKYKTNRTLEAHVVINGNQFLKNINIGDAQSALNQQISGCLSADQLIKYGSTRIVFGKDITNSYPSPSVAENNSTTILVKVSHVAARLDFSQFDVTLKGFGGDPTVVFDEAKFVNLQQNGKIVEGDASVNVKDGAFLNRSNRIGTRWTDMGTAYGYANQYKQDSKTNTALYVKFTVDGRIFEKTYPINPDNINKEVDHNGIKGGYLYDIKVHWTITPKWGDSTIEFYTRDWVHNTIPEVVL</sequence>
<proteinExistence type="predicted"/>
<evidence type="ECO:0000313" key="1">
    <source>
        <dbReference type="EMBL" id="KAA4632134.1"/>
    </source>
</evidence>
<dbReference type="AlphaFoldDB" id="A0A642C5P0"/>